<evidence type="ECO:0000256" key="8">
    <source>
        <dbReference type="ARBA" id="ARBA00060041"/>
    </source>
</evidence>
<feature type="transmembrane region" description="Helical" evidence="10">
    <location>
        <begin position="345"/>
        <end position="365"/>
    </location>
</feature>
<keyword evidence="5 10" id="KW-0573">Peptidoglycan synthesis</keyword>
<keyword evidence="10 11" id="KW-0813">Transport</keyword>
<evidence type="ECO:0000256" key="7">
    <source>
        <dbReference type="ARBA" id="ARBA00023136"/>
    </source>
</evidence>
<feature type="transmembrane region" description="Helical" evidence="10">
    <location>
        <begin position="84"/>
        <end position="109"/>
    </location>
</feature>
<keyword evidence="7 10" id="KW-0472">Membrane</keyword>
<proteinExistence type="inferred from homology"/>
<dbReference type="PIRSF" id="PIRSF002869">
    <property type="entry name" value="MviN"/>
    <property type="match status" value="1"/>
</dbReference>
<dbReference type="InterPro" id="IPR004268">
    <property type="entry name" value="MurJ"/>
</dbReference>
<feature type="transmembrane region" description="Helical" evidence="10">
    <location>
        <begin position="409"/>
        <end position="427"/>
    </location>
</feature>
<feature type="transmembrane region" description="Helical" evidence="10">
    <location>
        <begin position="385"/>
        <end position="403"/>
    </location>
</feature>
<dbReference type="STRING" id="1217970.SAMN05444002_3158"/>
<sequence>MQPIRLIKGFLTVGLWTLLSRVFGFARDIMIAARLGDGPVAEAFVVAFTLPNMFRRFFAEGAFNLAFIPIFSKKLEADDDAKGFARDAFAGLASVLIVFTLLAQLVMPWLVLAMASGFAADERFELATFYGRICFPYILFISLAALLSGVLNATGRFAAAAAAPVLLNIVLVSTMLLAVELEWDFGVALSWSVPLAGIVQLALVWVAAARAGFSMKPRMPRMTPELKRLAIIAAPAALAGGVLQVNLLVSRQVASFFDGAIQYLNLADRLYQLPLGVVAIAIGVVLLPELSRRLAAGDEKAGRDGFNRATEFALVLTVPAAVALVLIAGPLVSVLYQRGAFSADAAAATALATAAYGLGLPAFVLQKVLQPLYYARHDTRRPMNYALIAMVVNAVASIGLALWLGFIGAALGTTVAGWAMVLLLWRGSRGMGAAAQIDARLLSRLPRIALSAVFMGAVLLGVDWLLGAALYTDGVRYWALLTLVIAGIVSYFTAAQLTGALGFAELKSAMRRKRG</sequence>
<evidence type="ECO:0000256" key="9">
    <source>
        <dbReference type="ARBA" id="ARBA00061532"/>
    </source>
</evidence>
<evidence type="ECO:0000313" key="13">
    <source>
        <dbReference type="Proteomes" id="UP000184932"/>
    </source>
</evidence>
<protein>
    <recommendedName>
        <fullName evidence="10">Probable lipid II flippase MurJ</fullName>
    </recommendedName>
</protein>
<dbReference type="AlphaFoldDB" id="A0A1N6H835"/>
<dbReference type="GO" id="GO:0015648">
    <property type="term" value="F:lipid-linked peptidoglycan transporter activity"/>
    <property type="evidence" value="ECO:0007669"/>
    <property type="project" value="UniProtKB-UniRule"/>
</dbReference>
<evidence type="ECO:0000313" key="12">
    <source>
        <dbReference type="EMBL" id="SIO15923.1"/>
    </source>
</evidence>
<dbReference type="NCBIfam" id="TIGR01695">
    <property type="entry name" value="murJ_mviN"/>
    <property type="match status" value="1"/>
</dbReference>
<dbReference type="GO" id="GO:0005886">
    <property type="term" value="C:plasma membrane"/>
    <property type="evidence" value="ECO:0007669"/>
    <property type="project" value="UniProtKB-SubCell"/>
</dbReference>
<evidence type="ECO:0000256" key="5">
    <source>
        <dbReference type="ARBA" id="ARBA00022984"/>
    </source>
</evidence>
<gene>
    <name evidence="10" type="primary">murJ</name>
    <name evidence="12" type="ORF">SAMN05444002_3158</name>
</gene>
<dbReference type="OrthoDB" id="9816572at2"/>
<feature type="transmembrane region" description="Helical" evidence="10">
    <location>
        <begin position="157"/>
        <end position="179"/>
    </location>
</feature>
<feature type="transmembrane region" description="Helical" evidence="10">
    <location>
        <begin position="312"/>
        <end position="333"/>
    </location>
</feature>
<dbReference type="CDD" id="cd13123">
    <property type="entry name" value="MATE_MurJ_like"/>
    <property type="match status" value="1"/>
</dbReference>
<evidence type="ECO:0000256" key="4">
    <source>
        <dbReference type="ARBA" id="ARBA00022960"/>
    </source>
</evidence>
<keyword evidence="10" id="KW-0997">Cell inner membrane</keyword>
<evidence type="ECO:0000256" key="2">
    <source>
        <dbReference type="ARBA" id="ARBA00022475"/>
    </source>
</evidence>
<feature type="transmembrane region" description="Helical" evidence="10">
    <location>
        <begin position="477"/>
        <end position="504"/>
    </location>
</feature>
<comment type="similarity">
    <text evidence="9 10 11">Belongs to the MurJ/MviN family.</text>
</comment>
<dbReference type="PRINTS" id="PR01806">
    <property type="entry name" value="VIRFACTRMVIN"/>
</dbReference>
<dbReference type="EMBL" id="FSRL01000001">
    <property type="protein sequence ID" value="SIO15923.1"/>
    <property type="molecule type" value="Genomic_DNA"/>
</dbReference>
<comment type="function">
    <text evidence="8 10 11">Involved in peptidoglycan biosynthesis. Transports lipid-linked peptidoglycan precursors from the inner to the outer leaflet of the cytoplasmic membrane.</text>
</comment>
<feature type="transmembrane region" description="Helical" evidence="10">
    <location>
        <begin position="185"/>
        <end position="208"/>
    </location>
</feature>
<dbReference type="RefSeq" id="WP_074257092.1">
    <property type="nucleotide sequence ID" value="NZ_FSRL01000001.1"/>
</dbReference>
<dbReference type="PANTHER" id="PTHR47019:SF1">
    <property type="entry name" value="LIPID II FLIPPASE MURJ"/>
    <property type="match status" value="1"/>
</dbReference>
<dbReference type="PANTHER" id="PTHR47019">
    <property type="entry name" value="LIPID II FLIPPASE MURJ"/>
    <property type="match status" value="1"/>
</dbReference>
<keyword evidence="2 10" id="KW-1003">Cell membrane</keyword>
<dbReference type="HAMAP" id="MF_02078">
    <property type="entry name" value="MurJ_MviN"/>
    <property type="match status" value="1"/>
</dbReference>
<evidence type="ECO:0000256" key="1">
    <source>
        <dbReference type="ARBA" id="ARBA00004651"/>
    </source>
</evidence>
<keyword evidence="6 10" id="KW-1133">Transmembrane helix</keyword>
<organism evidence="12 13">
    <name type="scientific">Vannielia litorea</name>
    <dbReference type="NCBI Taxonomy" id="1217970"/>
    <lineage>
        <taxon>Bacteria</taxon>
        <taxon>Pseudomonadati</taxon>
        <taxon>Pseudomonadota</taxon>
        <taxon>Alphaproteobacteria</taxon>
        <taxon>Rhodobacterales</taxon>
        <taxon>Paracoccaceae</taxon>
        <taxon>Vannielia</taxon>
    </lineage>
</organism>
<evidence type="ECO:0000256" key="10">
    <source>
        <dbReference type="HAMAP-Rule" id="MF_02078"/>
    </source>
</evidence>
<dbReference type="Proteomes" id="UP000184932">
    <property type="component" value="Unassembled WGS sequence"/>
</dbReference>
<dbReference type="UniPathway" id="UPA00219"/>
<feature type="transmembrane region" description="Helical" evidence="10">
    <location>
        <begin position="448"/>
        <end position="471"/>
    </location>
</feature>
<evidence type="ECO:0000256" key="6">
    <source>
        <dbReference type="ARBA" id="ARBA00022989"/>
    </source>
</evidence>
<dbReference type="GO" id="GO:0008360">
    <property type="term" value="P:regulation of cell shape"/>
    <property type="evidence" value="ECO:0007669"/>
    <property type="project" value="UniProtKB-UniRule"/>
</dbReference>
<evidence type="ECO:0000256" key="11">
    <source>
        <dbReference type="PIRNR" id="PIRNR002869"/>
    </source>
</evidence>
<dbReference type="InterPro" id="IPR051050">
    <property type="entry name" value="Lipid_II_flippase_MurJ/MviN"/>
</dbReference>
<keyword evidence="10 11" id="KW-0961">Cell wall biogenesis/degradation</keyword>
<feature type="transmembrane region" description="Helical" evidence="10">
    <location>
        <begin position="270"/>
        <end position="291"/>
    </location>
</feature>
<dbReference type="GO" id="GO:0034204">
    <property type="term" value="P:lipid translocation"/>
    <property type="evidence" value="ECO:0007669"/>
    <property type="project" value="TreeGrafter"/>
</dbReference>
<keyword evidence="13" id="KW-1185">Reference proteome</keyword>
<reference evidence="13" key="1">
    <citation type="submission" date="2016-11" db="EMBL/GenBank/DDBJ databases">
        <authorList>
            <person name="Varghese N."/>
            <person name="Submissions S."/>
        </authorList>
    </citation>
    <scope>NUCLEOTIDE SEQUENCE [LARGE SCALE GENOMIC DNA]</scope>
    <source>
        <strain evidence="13">DSM 29440</strain>
    </source>
</reference>
<comment type="pathway">
    <text evidence="10">Cell wall biogenesis; peptidoglycan biosynthesis.</text>
</comment>
<accession>A0A1N6H835</accession>
<dbReference type="GO" id="GO:0009252">
    <property type="term" value="P:peptidoglycan biosynthetic process"/>
    <property type="evidence" value="ECO:0007669"/>
    <property type="project" value="UniProtKB-UniRule"/>
</dbReference>
<dbReference type="GO" id="GO:0071555">
    <property type="term" value="P:cell wall organization"/>
    <property type="evidence" value="ECO:0007669"/>
    <property type="project" value="UniProtKB-UniRule"/>
</dbReference>
<feature type="transmembrane region" description="Helical" evidence="10">
    <location>
        <begin position="129"/>
        <end position="150"/>
    </location>
</feature>
<dbReference type="Pfam" id="PF03023">
    <property type="entry name" value="MurJ"/>
    <property type="match status" value="1"/>
</dbReference>
<comment type="subcellular location">
    <subcellularLocation>
        <location evidence="10">Cell inner membrane</location>
        <topology evidence="10">Multi-pass membrane protein</topology>
    </subcellularLocation>
    <subcellularLocation>
        <location evidence="1">Cell membrane</location>
        <topology evidence="1">Multi-pass membrane protein</topology>
    </subcellularLocation>
</comment>
<keyword evidence="3 10" id="KW-0812">Transmembrane</keyword>
<keyword evidence="4 10" id="KW-0133">Cell shape</keyword>
<name>A0A1N6H835_9RHOB</name>
<evidence type="ECO:0000256" key="3">
    <source>
        <dbReference type="ARBA" id="ARBA00022692"/>
    </source>
</evidence>
<feature type="transmembrane region" description="Helical" evidence="10">
    <location>
        <begin position="229"/>
        <end position="250"/>
    </location>
</feature>